<feature type="transmembrane region" description="Helical" evidence="2">
    <location>
        <begin position="37"/>
        <end position="57"/>
    </location>
</feature>
<evidence type="ECO:0000313" key="3">
    <source>
        <dbReference type="EMBL" id="GAA4283828.1"/>
    </source>
</evidence>
<name>A0ABP8EIN3_9MICO</name>
<keyword evidence="2" id="KW-1133">Transmembrane helix</keyword>
<keyword evidence="2" id="KW-0472">Membrane</keyword>
<gene>
    <name evidence="3" type="ORF">GCM10022261_13590</name>
</gene>
<dbReference type="EMBL" id="BAABAZ010000004">
    <property type="protein sequence ID" value="GAA4283828.1"/>
    <property type="molecule type" value="Genomic_DNA"/>
</dbReference>
<evidence type="ECO:0000256" key="1">
    <source>
        <dbReference type="SAM" id="MobiDB-lite"/>
    </source>
</evidence>
<dbReference type="RefSeq" id="WP_236863912.1">
    <property type="nucleotide sequence ID" value="NZ_BAABAZ010000004.1"/>
</dbReference>
<reference evidence="4" key="1">
    <citation type="journal article" date="2019" name="Int. J. Syst. Evol. Microbiol.">
        <title>The Global Catalogue of Microorganisms (GCM) 10K type strain sequencing project: providing services to taxonomists for standard genome sequencing and annotation.</title>
        <authorList>
            <consortium name="The Broad Institute Genomics Platform"/>
            <consortium name="The Broad Institute Genome Sequencing Center for Infectious Disease"/>
            <person name="Wu L."/>
            <person name="Ma J."/>
        </authorList>
    </citation>
    <scope>NUCLEOTIDE SEQUENCE [LARGE SCALE GENOMIC DNA]</scope>
    <source>
        <strain evidence="4">JCM 17458</strain>
    </source>
</reference>
<feature type="compositionally biased region" description="Polar residues" evidence="1">
    <location>
        <begin position="169"/>
        <end position="181"/>
    </location>
</feature>
<keyword evidence="4" id="KW-1185">Reference proteome</keyword>
<evidence type="ECO:0000313" key="4">
    <source>
        <dbReference type="Proteomes" id="UP001501586"/>
    </source>
</evidence>
<feature type="region of interest" description="Disordered" evidence="1">
    <location>
        <begin position="169"/>
        <end position="200"/>
    </location>
</feature>
<sequence>MSDSPERSVAAELEANLEVWKHVVSVQQHFNDIGWRIRSLAITALTFFLGATFFGFLNAGHVTLVGREFNPAILVPVLGLLIWLIFWFADGVWYHRLLSGAGAAASTVEDYLNSYGVHADLSKSITNASHRKWFGCEMSSTRKLNIFYLSGTVLLIVTGLGVAGLQSGYSPRDSGTPSKSAITPAADTRENLSRMNHSPS</sequence>
<protein>
    <submittedName>
        <fullName evidence="3">Uncharacterized protein</fullName>
    </submittedName>
</protein>
<feature type="transmembrane region" description="Helical" evidence="2">
    <location>
        <begin position="69"/>
        <end position="89"/>
    </location>
</feature>
<proteinExistence type="predicted"/>
<accession>A0ABP8EIN3</accession>
<comment type="caution">
    <text evidence="3">The sequence shown here is derived from an EMBL/GenBank/DDBJ whole genome shotgun (WGS) entry which is preliminary data.</text>
</comment>
<organism evidence="3 4">
    <name type="scientific">Brevibacterium daeguense</name>
    <dbReference type="NCBI Taxonomy" id="909936"/>
    <lineage>
        <taxon>Bacteria</taxon>
        <taxon>Bacillati</taxon>
        <taxon>Actinomycetota</taxon>
        <taxon>Actinomycetes</taxon>
        <taxon>Micrococcales</taxon>
        <taxon>Brevibacteriaceae</taxon>
        <taxon>Brevibacterium</taxon>
    </lineage>
</organism>
<evidence type="ECO:0000256" key="2">
    <source>
        <dbReference type="SAM" id="Phobius"/>
    </source>
</evidence>
<keyword evidence="2" id="KW-0812">Transmembrane</keyword>
<dbReference type="Proteomes" id="UP001501586">
    <property type="component" value="Unassembled WGS sequence"/>
</dbReference>
<feature type="transmembrane region" description="Helical" evidence="2">
    <location>
        <begin position="146"/>
        <end position="165"/>
    </location>
</feature>